<feature type="compositionally biased region" description="Polar residues" evidence="1">
    <location>
        <begin position="125"/>
        <end position="138"/>
    </location>
</feature>
<dbReference type="PANTHER" id="PTHR35792">
    <property type="entry name" value="GENERAL STRESS PROTEIN"/>
    <property type="match status" value="1"/>
</dbReference>
<dbReference type="InterPro" id="IPR024623">
    <property type="entry name" value="YtxH"/>
</dbReference>
<evidence type="ECO:0008006" key="5">
    <source>
        <dbReference type="Google" id="ProtNLM"/>
    </source>
</evidence>
<comment type="caution">
    <text evidence="3">The sequence shown here is derived from an EMBL/GenBank/DDBJ whole genome shotgun (WGS) entry which is preliminary data.</text>
</comment>
<keyword evidence="2" id="KW-1133">Transmembrane helix</keyword>
<evidence type="ECO:0000256" key="2">
    <source>
        <dbReference type="SAM" id="Phobius"/>
    </source>
</evidence>
<dbReference type="AlphaFoldDB" id="A0A7X2S9F5"/>
<reference evidence="3 4" key="1">
    <citation type="journal article" date="2017" name="Int. J. Syst. Evol. Microbiol.">
        <title>Bacillus mangrovi sp. nov., isolated from a sediment sample from a mangrove forest.</title>
        <authorList>
            <person name="Gupta V."/>
            <person name="Singh P.K."/>
            <person name="Korpole S."/>
            <person name="Tanuku N.R.S."/>
            <person name="Pinnaka A.K."/>
        </authorList>
    </citation>
    <scope>NUCLEOTIDE SEQUENCE [LARGE SCALE GENOMIC DNA]</scope>
    <source>
        <strain evidence="3 4">KCTC 33872</strain>
    </source>
</reference>
<keyword evidence="4" id="KW-1185">Reference proteome</keyword>
<dbReference type="InterPro" id="IPR052928">
    <property type="entry name" value="Desiccation-related_membrane"/>
</dbReference>
<sequence>MSKDGINSKDFMIGTLIGGIIGASAALLLAPKSGKDLRVDLGSQANMVAEKTNKLTSDALSKSSDWANKAKDKTASLSQSVTSHSTQLLDKVKDIRGGSKAPEQDPVSDEISAIDELAEEAAVSSRTAAFESQEQVLQGTKELAEKEASKSAAEAPGKL</sequence>
<proteinExistence type="predicted"/>
<feature type="region of interest" description="Disordered" evidence="1">
    <location>
        <begin position="68"/>
        <end position="109"/>
    </location>
</feature>
<accession>A0A7X2S9F5</accession>
<keyword evidence="2" id="KW-0472">Membrane</keyword>
<dbReference type="EMBL" id="WMIB01000034">
    <property type="protein sequence ID" value="MTH55643.1"/>
    <property type="molecule type" value="Genomic_DNA"/>
</dbReference>
<dbReference type="Proteomes" id="UP000434639">
    <property type="component" value="Unassembled WGS sequence"/>
</dbReference>
<evidence type="ECO:0000313" key="3">
    <source>
        <dbReference type="EMBL" id="MTH55643.1"/>
    </source>
</evidence>
<dbReference type="PANTHER" id="PTHR35792:SF1">
    <property type="entry name" value="SLL0268 PROTEIN"/>
    <property type="match status" value="1"/>
</dbReference>
<dbReference type="Pfam" id="PF12732">
    <property type="entry name" value="YtxH"/>
    <property type="match status" value="1"/>
</dbReference>
<evidence type="ECO:0000256" key="1">
    <source>
        <dbReference type="SAM" id="MobiDB-lite"/>
    </source>
</evidence>
<feature type="transmembrane region" description="Helical" evidence="2">
    <location>
        <begin position="12"/>
        <end position="30"/>
    </location>
</feature>
<dbReference type="RefSeq" id="WP_155114139.1">
    <property type="nucleotide sequence ID" value="NZ_WMIB01000034.1"/>
</dbReference>
<evidence type="ECO:0000313" key="4">
    <source>
        <dbReference type="Proteomes" id="UP000434639"/>
    </source>
</evidence>
<dbReference type="OrthoDB" id="9810874at2"/>
<organism evidence="3 4">
    <name type="scientific">Metabacillus mangrovi</name>
    <dbReference type="NCBI Taxonomy" id="1491830"/>
    <lineage>
        <taxon>Bacteria</taxon>
        <taxon>Bacillati</taxon>
        <taxon>Bacillota</taxon>
        <taxon>Bacilli</taxon>
        <taxon>Bacillales</taxon>
        <taxon>Bacillaceae</taxon>
        <taxon>Metabacillus</taxon>
    </lineage>
</organism>
<keyword evidence="2" id="KW-0812">Transmembrane</keyword>
<gene>
    <name evidence="3" type="ORF">GKZ89_19805</name>
</gene>
<feature type="region of interest" description="Disordered" evidence="1">
    <location>
        <begin position="125"/>
        <end position="159"/>
    </location>
</feature>
<protein>
    <recommendedName>
        <fullName evidence="5">General stress protein</fullName>
    </recommendedName>
</protein>
<name>A0A7X2S9F5_9BACI</name>
<feature type="compositionally biased region" description="Polar residues" evidence="1">
    <location>
        <begin position="75"/>
        <end position="88"/>
    </location>
</feature>
<feature type="compositionally biased region" description="Low complexity" evidence="1">
    <location>
        <begin position="150"/>
        <end position="159"/>
    </location>
</feature>